<evidence type="ECO:0000313" key="3">
    <source>
        <dbReference type="Proteomes" id="UP000682733"/>
    </source>
</evidence>
<organism evidence="2 3">
    <name type="scientific">Didymodactylos carnosus</name>
    <dbReference type="NCBI Taxonomy" id="1234261"/>
    <lineage>
        <taxon>Eukaryota</taxon>
        <taxon>Metazoa</taxon>
        <taxon>Spiralia</taxon>
        <taxon>Gnathifera</taxon>
        <taxon>Rotifera</taxon>
        <taxon>Eurotatoria</taxon>
        <taxon>Bdelloidea</taxon>
        <taxon>Philodinida</taxon>
        <taxon>Philodinidae</taxon>
        <taxon>Didymodactylos</taxon>
    </lineage>
</organism>
<dbReference type="EMBL" id="CAJOBA010036475">
    <property type="protein sequence ID" value="CAF4023683.1"/>
    <property type="molecule type" value="Genomic_DNA"/>
</dbReference>
<dbReference type="Proteomes" id="UP000682733">
    <property type="component" value="Unassembled WGS sequence"/>
</dbReference>
<accession>A0A8S2P3K1</accession>
<dbReference type="EMBL" id="CAJNOK010014939">
    <property type="protein sequence ID" value="CAF1215065.1"/>
    <property type="molecule type" value="Genomic_DNA"/>
</dbReference>
<proteinExistence type="predicted"/>
<protein>
    <submittedName>
        <fullName evidence="2">Uncharacterized protein</fullName>
    </submittedName>
</protein>
<gene>
    <name evidence="1" type="ORF">OVA965_LOCUS24641</name>
    <name evidence="2" type="ORF">TMI583_LOCUS25362</name>
</gene>
<comment type="caution">
    <text evidence="2">The sequence shown here is derived from an EMBL/GenBank/DDBJ whole genome shotgun (WGS) entry which is preliminary data.</text>
</comment>
<evidence type="ECO:0000313" key="2">
    <source>
        <dbReference type="EMBL" id="CAF4023683.1"/>
    </source>
</evidence>
<evidence type="ECO:0000313" key="1">
    <source>
        <dbReference type="EMBL" id="CAF1215065.1"/>
    </source>
</evidence>
<dbReference type="Proteomes" id="UP000677228">
    <property type="component" value="Unassembled WGS sequence"/>
</dbReference>
<name>A0A8S2P3K1_9BILA</name>
<dbReference type="AlphaFoldDB" id="A0A8S2P3K1"/>
<feature type="non-terminal residue" evidence="2">
    <location>
        <position position="1"/>
    </location>
</feature>
<sequence length="109" mass="12420">IERERIILEMRRAPSKSCQHLFCTDYLTKNGTQVSALGRKLVITNGTKHEIAEKIYERLEPKIKSRTADINPIDRYLANKAIRTAIKVAVNRAVDTIIFNDDPVHTTTT</sequence>
<reference evidence="2" key="1">
    <citation type="submission" date="2021-02" db="EMBL/GenBank/DDBJ databases">
        <authorList>
            <person name="Nowell W R."/>
        </authorList>
    </citation>
    <scope>NUCLEOTIDE SEQUENCE</scope>
</reference>